<dbReference type="AlphaFoldDB" id="A0A937X751"/>
<keyword evidence="3 6" id="KW-0805">Transcription regulation</keyword>
<gene>
    <name evidence="9" type="ORF">FJZ00_06820</name>
</gene>
<keyword evidence="5 6" id="KW-0804">Transcription</keyword>
<keyword evidence="2 6" id="KW-0963">Cytoplasm</keyword>
<evidence type="ECO:0000313" key="10">
    <source>
        <dbReference type="Proteomes" id="UP000703893"/>
    </source>
</evidence>
<name>A0A937X751_9BACT</name>
<accession>A0A937X751</accession>
<dbReference type="PANTHER" id="PTHR12532">
    <property type="entry name" value="TRANSLATIONAL ACTIVATOR OF CYTOCHROME C OXIDASE 1"/>
    <property type="match status" value="1"/>
</dbReference>
<proteinExistence type="inferred from homology"/>
<feature type="domain" description="TACO1/YebC-like N-terminal" evidence="8">
    <location>
        <begin position="5"/>
        <end position="75"/>
    </location>
</feature>
<evidence type="ECO:0000256" key="5">
    <source>
        <dbReference type="ARBA" id="ARBA00023163"/>
    </source>
</evidence>
<reference evidence="9 10" key="1">
    <citation type="submission" date="2019-03" db="EMBL/GenBank/DDBJ databases">
        <title>Lake Tanganyika Metagenome-Assembled Genomes (MAGs).</title>
        <authorList>
            <person name="Tran P."/>
        </authorList>
    </citation>
    <scope>NUCLEOTIDE SEQUENCE [LARGE SCALE GENOMIC DNA]</scope>
    <source>
        <strain evidence="9">K_DeepCast_65m_m2_236</strain>
    </source>
</reference>
<evidence type="ECO:0000256" key="2">
    <source>
        <dbReference type="ARBA" id="ARBA00022490"/>
    </source>
</evidence>
<evidence type="ECO:0000259" key="8">
    <source>
        <dbReference type="Pfam" id="PF20772"/>
    </source>
</evidence>
<dbReference type="NCBIfam" id="NF009044">
    <property type="entry name" value="PRK12378.1"/>
    <property type="match status" value="1"/>
</dbReference>
<dbReference type="GO" id="GO:0005829">
    <property type="term" value="C:cytosol"/>
    <property type="evidence" value="ECO:0007669"/>
    <property type="project" value="TreeGrafter"/>
</dbReference>
<dbReference type="SUPFAM" id="SSF75625">
    <property type="entry name" value="YebC-like"/>
    <property type="match status" value="1"/>
</dbReference>
<dbReference type="Pfam" id="PF20772">
    <property type="entry name" value="TACO1_YebC_N"/>
    <property type="match status" value="1"/>
</dbReference>
<protein>
    <recommendedName>
        <fullName evidence="6">Probable transcriptional regulatory protein FJZ00_06820</fullName>
    </recommendedName>
</protein>
<dbReference type="NCBIfam" id="TIGR01033">
    <property type="entry name" value="YebC/PmpR family DNA-binding transcriptional regulator"/>
    <property type="match status" value="1"/>
</dbReference>
<keyword evidence="4 6" id="KW-0238">DNA-binding</keyword>
<evidence type="ECO:0000259" key="7">
    <source>
        <dbReference type="Pfam" id="PF01709"/>
    </source>
</evidence>
<dbReference type="GO" id="GO:0006355">
    <property type="term" value="P:regulation of DNA-templated transcription"/>
    <property type="evidence" value="ECO:0007669"/>
    <property type="project" value="UniProtKB-UniRule"/>
</dbReference>
<dbReference type="GO" id="GO:0003677">
    <property type="term" value="F:DNA binding"/>
    <property type="evidence" value="ECO:0007669"/>
    <property type="project" value="UniProtKB-UniRule"/>
</dbReference>
<evidence type="ECO:0000256" key="4">
    <source>
        <dbReference type="ARBA" id="ARBA00023125"/>
    </source>
</evidence>
<dbReference type="HAMAP" id="MF_00693">
    <property type="entry name" value="Transcrip_reg_TACO1"/>
    <property type="match status" value="1"/>
</dbReference>
<sequence length="255" mass="26966">MAGHSKWAQIKRSKAKVDAARGAVFTKMSREIIVAARMGGGDPAGNFRLRTAIEAARKAGVPNDNIKRAISKGVGAEGADALEEIQYEGYGPSGVAILVRAFTDNRNRTAADLRAAFGKNGGNLGETGCVGFLFAECGQIVLDNEDDDLTEDAVLEAALEGGADDVREAGGTFEVISKPADLEAVQNALTASGFKIESAGVVDLPSTTVRIDDPDTARKVLRLMERLDELDDVQKVAANFDVPDEVLAEIEATMQ</sequence>
<organism evidence="9 10">
    <name type="scientific">Candidatus Tanganyikabacteria bacterium</name>
    <dbReference type="NCBI Taxonomy" id="2961651"/>
    <lineage>
        <taxon>Bacteria</taxon>
        <taxon>Bacillati</taxon>
        <taxon>Candidatus Sericytochromatia</taxon>
        <taxon>Candidatus Tanganyikabacteria</taxon>
    </lineage>
</organism>
<dbReference type="InterPro" id="IPR002876">
    <property type="entry name" value="Transcrip_reg_TACO1-like"/>
</dbReference>
<dbReference type="Gene3D" id="3.30.70.980">
    <property type="match status" value="2"/>
</dbReference>
<dbReference type="InterPro" id="IPR026564">
    <property type="entry name" value="Transcrip_reg_TACO1-like_dom3"/>
</dbReference>
<dbReference type="InterPro" id="IPR029072">
    <property type="entry name" value="YebC-like"/>
</dbReference>
<evidence type="ECO:0000313" key="9">
    <source>
        <dbReference type="EMBL" id="MBM3274846.1"/>
    </source>
</evidence>
<dbReference type="InterPro" id="IPR049083">
    <property type="entry name" value="TACO1_YebC_N"/>
</dbReference>
<evidence type="ECO:0000256" key="1">
    <source>
        <dbReference type="ARBA" id="ARBA00008724"/>
    </source>
</evidence>
<dbReference type="FunFam" id="1.10.10.200:FF:000002">
    <property type="entry name" value="Probable transcriptional regulatory protein CLM62_37755"/>
    <property type="match status" value="1"/>
</dbReference>
<dbReference type="InterPro" id="IPR017856">
    <property type="entry name" value="Integrase-like_N"/>
</dbReference>
<comment type="caution">
    <text evidence="9">The sequence shown here is derived from an EMBL/GenBank/DDBJ whole genome shotgun (WGS) entry which is preliminary data.</text>
</comment>
<dbReference type="InterPro" id="IPR048300">
    <property type="entry name" value="TACO1_YebC-like_2nd/3rd_dom"/>
</dbReference>
<comment type="subcellular location">
    <subcellularLocation>
        <location evidence="6">Cytoplasm</location>
    </subcellularLocation>
</comment>
<evidence type="ECO:0000256" key="6">
    <source>
        <dbReference type="HAMAP-Rule" id="MF_00693"/>
    </source>
</evidence>
<dbReference type="EMBL" id="VGJX01000349">
    <property type="protein sequence ID" value="MBM3274846.1"/>
    <property type="molecule type" value="Genomic_DNA"/>
</dbReference>
<dbReference type="Pfam" id="PF01709">
    <property type="entry name" value="Transcrip_reg"/>
    <property type="match status" value="1"/>
</dbReference>
<comment type="similarity">
    <text evidence="1 6">Belongs to the TACO1 family.</text>
</comment>
<feature type="domain" description="TACO1/YebC-like second and third" evidence="7">
    <location>
        <begin position="82"/>
        <end position="240"/>
    </location>
</feature>
<dbReference type="Gene3D" id="1.10.10.200">
    <property type="match status" value="1"/>
</dbReference>
<dbReference type="PANTHER" id="PTHR12532:SF6">
    <property type="entry name" value="TRANSCRIPTIONAL REGULATORY PROTEIN YEBC-RELATED"/>
    <property type="match status" value="1"/>
</dbReference>
<dbReference type="NCBIfam" id="NF001030">
    <property type="entry name" value="PRK00110.1"/>
    <property type="match status" value="1"/>
</dbReference>
<dbReference type="Proteomes" id="UP000703893">
    <property type="component" value="Unassembled WGS sequence"/>
</dbReference>
<evidence type="ECO:0000256" key="3">
    <source>
        <dbReference type="ARBA" id="ARBA00023015"/>
    </source>
</evidence>